<organism evidence="1 2">
    <name type="scientific">Planctopirus limnophila (strain ATCC 43296 / DSM 3776 / IFAM 1008 / Mu 290)</name>
    <name type="common">Planctomyces limnophilus</name>
    <dbReference type="NCBI Taxonomy" id="521674"/>
    <lineage>
        <taxon>Bacteria</taxon>
        <taxon>Pseudomonadati</taxon>
        <taxon>Planctomycetota</taxon>
        <taxon>Planctomycetia</taxon>
        <taxon>Planctomycetales</taxon>
        <taxon>Planctomycetaceae</taxon>
        <taxon>Planctopirus</taxon>
    </lineage>
</organism>
<keyword evidence="2" id="KW-1185">Reference proteome</keyword>
<dbReference type="AlphaFoldDB" id="D5STA8"/>
<protein>
    <submittedName>
        <fullName evidence="1">Uncharacterized protein</fullName>
    </submittedName>
</protein>
<evidence type="ECO:0000313" key="2">
    <source>
        <dbReference type="Proteomes" id="UP000002220"/>
    </source>
</evidence>
<name>D5STA8_PLAL2</name>
<dbReference type="Proteomes" id="UP000002220">
    <property type="component" value="Chromosome"/>
</dbReference>
<dbReference type="HOGENOM" id="CLU_3102047_0_0_0"/>
<sequence>MGDLVGAFQEHCWQARSVTRQVYQLPHPPRRTKNVPEWVRTTNLRLRSRIN</sequence>
<accession>D5STA8</accession>
<dbReference type="KEGG" id="plm:Plim_1033"/>
<dbReference type="EMBL" id="CP001744">
    <property type="protein sequence ID" value="ADG66876.1"/>
    <property type="molecule type" value="Genomic_DNA"/>
</dbReference>
<gene>
    <name evidence="1" type="ordered locus">Plim_1033</name>
</gene>
<evidence type="ECO:0000313" key="1">
    <source>
        <dbReference type="EMBL" id="ADG66876.1"/>
    </source>
</evidence>
<proteinExistence type="predicted"/>
<reference evidence="1 2" key="1">
    <citation type="journal article" date="2010" name="Stand. Genomic Sci.">
        <title>Complete genome sequence of Planctomyces limnophilus type strain (Mu 290).</title>
        <authorList>
            <person name="Labutti K."/>
            <person name="Sikorski J."/>
            <person name="Schneider S."/>
            <person name="Nolan M."/>
            <person name="Lucas S."/>
            <person name="Glavina Del Rio T."/>
            <person name="Tice H."/>
            <person name="Cheng J.F."/>
            <person name="Goodwin L."/>
            <person name="Pitluck S."/>
            <person name="Liolios K."/>
            <person name="Ivanova N."/>
            <person name="Mavromatis K."/>
            <person name="Mikhailova N."/>
            <person name="Pati A."/>
            <person name="Chen A."/>
            <person name="Palaniappan K."/>
            <person name="Land M."/>
            <person name="Hauser L."/>
            <person name="Chang Y.J."/>
            <person name="Jeffries C.D."/>
            <person name="Tindall B.J."/>
            <person name="Rohde M."/>
            <person name="Goker M."/>
            <person name="Woyke T."/>
            <person name="Bristow J."/>
            <person name="Eisen J.A."/>
            <person name="Markowitz V."/>
            <person name="Hugenholtz P."/>
            <person name="Kyrpides N.C."/>
            <person name="Klenk H.P."/>
            <person name="Lapidus A."/>
        </authorList>
    </citation>
    <scope>NUCLEOTIDE SEQUENCE [LARGE SCALE GENOMIC DNA]</scope>
    <source>
        <strain evidence="2">ATCC 43296 / DSM 3776 / IFAM 1008 / 290</strain>
    </source>
</reference>